<name>A0AAW0HZD7_MYOGA</name>
<protein>
    <submittedName>
        <fullName evidence="2">Uncharacterized protein</fullName>
    </submittedName>
</protein>
<sequence length="202" mass="21923">MKNSERLSFEFRSPTSHSHHHPLRDEKTEETRLTQMRKWSKVANPLPGCCVVTLGNDAISGTVLVSAVGRASIQQQLYPDVGGESDAQVSEGISVSLKMGLIWQLGFCSLEQTVLEPGNNLNAPRLKNGRCAAEALGPPAPALQALAFALKKKTLAVTLQCEATSRASTCEWPVAYGLDTPQPKEPQDIKVRMQKSSFASHV</sequence>
<accession>A0AAW0HZD7</accession>
<reference evidence="2 3" key="1">
    <citation type="journal article" date="2023" name="bioRxiv">
        <title>Conserved and derived expression patterns and positive selection on dental genes reveal complex evolutionary context of ever-growing rodent molars.</title>
        <authorList>
            <person name="Calamari Z.T."/>
            <person name="Song A."/>
            <person name="Cohen E."/>
            <person name="Akter M."/>
            <person name="Roy R.D."/>
            <person name="Hallikas O."/>
            <person name="Christensen M.M."/>
            <person name="Li P."/>
            <person name="Marangoni P."/>
            <person name="Jernvall J."/>
            <person name="Klein O.D."/>
        </authorList>
    </citation>
    <scope>NUCLEOTIDE SEQUENCE [LARGE SCALE GENOMIC DNA]</scope>
    <source>
        <strain evidence="2">V071</strain>
    </source>
</reference>
<organism evidence="2 3">
    <name type="scientific">Myodes glareolus</name>
    <name type="common">Bank vole</name>
    <name type="synonym">Clethrionomys glareolus</name>
    <dbReference type="NCBI Taxonomy" id="447135"/>
    <lineage>
        <taxon>Eukaryota</taxon>
        <taxon>Metazoa</taxon>
        <taxon>Chordata</taxon>
        <taxon>Craniata</taxon>
        <taxon>Vertebrata</taxon>
        <taxon>Euteleostomi</taxon>
        <taxon>Mammalia</taxon>
        <taxon>Eutheria</taxon>
        <taxon>Euarchontoglires</taxon>
        <taxon>Glires</taxon>
        <taxon>Rodentia</taxon>
        <taxon>Myomorpha</taxon>
        <taxon>Muroidea</taxon>
        <taxon>Cricetidae</taxon>
        <taxon>Arvicolinae</taxon>
        <taxon>Myodes</taxon>
    </lineage>
</organism>
<keyword evidence="3" id="KW-1185">Reference proteome</keyword>
<proteinExistence type="predicted"/>
<comment type="caution">
    <text evidence="2">The sequence shown here is derived from an EMBL/GenBank/DDBJ whole genome shotgun (WGS) entry which is preliminary data.</text>
</comment>
<evidence type="ECO:0000256" key="1">
    <source>
        <dbReference type="SAM" id="MobiDB-lite"/>
    </source>
</evidence>
<dbReference type="EMBL" id="JBBHLL010000270">
    <property type="protein sequence ID" value="KAK7807512.1"/>
    <property type="molecule type" value="Genomic_DNA"/>
</dbReference>
<feature type="region of interest" description="Disordered" evidence="1">
    <location>
        <begin position="1"/>
        <end position="30"/>
    </location>
</feature>
<evidence type="ECO:0000313" key="2">
    <source>
        <dbReference type="EMBL" id="KAK7807512.1"/>
    </source>
</evidence>
<gene>
    <name evidence="2" type="ORF">U0070_001315</name>
</gene>
<evidence type="ECO:0000313" key="3">
    <source>
        <dbReference type="Proteomes" id="UP001488838"/>
    </source>
</evidence>
<dbReference type="Proteomes" id="UP001488838">
    <property type="component" value="Unassembled WGS sequence"/>
</dbReference>
<dbReference type="AlphaFoldDB" id="A0AAW0HZD7"/>